<dbReference type="FunCoup" id="E3M076">
    <property type="interactions" value="546"/>
</dbReference>
<evidence type="ECO:0000313" key="1">
    <source>
        <dbReference type="EMBL" id="EFO87806.1"/>
    </source>
</evidence>
<dbReference type="HOGENOM" id="CLU_687422_0_0_1"/>
<dbReference type="eggNOG" id="ENOG502RR7K">
    <property type="taxonomic scope" value="Eukaryota"/>
</dbReference>
<dbReference type="EMBL" id="DS268420">
    <property type="protein sequence ID" value="EFO87806.1"/>
    <property type="molecule type" value="Genomic_DNA"/>
</dbReference>
<dbReference type="STRING" id="31234.E3M076"/>
<accession>E3M076</accession>
<evidence type="ECO:0000313" key="2">
    <source>
        <dbReference type="Proteomes" id="UP000008281"/>
    </source>
</evidence>
<reference evidence="1" key="1">
    <citation type="submission" date="2007-07" db="EMBL/GenBank/DDBJ databases">
        <title>PCAP assembly of the Caenorhabditis remanei genome.</title>
        <authorList>
            <consortium name="The Caenorhabditis remanei Sequencing Consortium"/>
            <person name="Wilson R.K."/>
        </authorList>
    </citation>
    <scope>NUCLEOTIDE SEQUENCE [LARGE SCALE GENOMIC DNA]</scope>
    <source>
        <strain evidence="1">PB4641</strain>
    </source>
</reference>
<name>E3M076_CAERE</name>
<dbReference type="Proteomes" id="UP000008281">
    <property type="component" value="Unassembled WGS sequence"/>
</dbReference>
<protein>
    <submittedName>
        <fullName evidence="1">Uncharacterized protein</fullName>
    </submittedName>
</protein>
<dbReference type="OrthoDB" id="5830088at2759"/>
<proteinExistence type="predicted"/>
<organism evidence="2">
    <name type="scientific">Caenorhabditis remanei</name>
    <name type="common">Caenorhabditis vulgaris</name>
    <dbReference type="NCBI Taxonomy" id="31234"/>
    <lineage>
        <taxon>Eukaryota</taxon>
        <taxon>Metazoa</taxon>
        <taxon>Ecdysozoa</taxon>
        <taxon>Nematoda</taxon>
        <taxon>Chromadorea</taxon>
        <taxon>Rhabditida</taxon>
        <taxon>Rhabditina</taxon>
        <taxon>Rhabditomorpha</taxon>
        <taxon>Rhabditoidea</taxon>
        <taxon>Rhabditidae</taxon>
        <taxon>Peloderinae</taxon>
        <taxon>Caenorhabditis</taxon>
    </lineage>
</organism>
<dbReference type="AlphaFoldDB" id="E3M076"/>
<gene>
    <name evidence="1" type="ORF">CRE_05605</name>
</gene>
<sequence length="405" mass="47055">MASPAPSNVYVQREVAREEKLKAEKKAIEEKHNETYSALRAKQEKEMEVERMQSQALAEEKKKELIELRTKQAKELAELDAQIDKNLKEQIELRKTEGREEVLKRKQDLEKKQKELEELASIRRSQLHDSSEILRNGEKLRQECMTRLREDRKKEQEAMNAKKLEMNQKLHEVRLAGEERLQNLDELRIEEQKQQLLKKERIILNGITNSEALSRSLGIEDSFELFKQQCRSLRNRHRGFCNEYDTIEPELLKMHERMKKGKELGDCDMDDLLSALRVFREQATMFSAEGSTDEINFQARIGDLIELIRLLMAELNSIKATIEEYEDNEEGCNDGIAESLVKISDEMQKVGVLMQQFNVIGRDHLQETLAIQMKQAHSSRHQAIESGERPPAYSGKKVPVAITDN</sequence>
<keyword evidence="2" id="KW-1185">Reference proteome</keyword>
<dbReference type="OMA" id="LRMFRIC"/>